<feature type="transmembrane region" description="Helical" evidence="1">
    <location>
        <begin position="82"/>
        <end position="107"/>
    </location>
</feature>
<dbReference type="InterPro" id="IPR013761">
    <property type="entry name" value="SAM/pointed_sf"/>
</dbReference>
<keyword evidence="4" id="KW-1185">Reference proteome</keyword>
<dbReference type="AlphaFoldDB" id="A0A1A9VNU5"/>
<organism evidence="3 4">
    <name type="scientific">Glossina austeni</name>
    <name type="common">Savannah tsetse fly</name>
    <dbReference type="NCBI Taxonomy" id="7395"/>
    <lineage>
        <taxon>Eukaryota</taxon>
        <taxon>Metazoa</taxon>
        <taxon>Ecdysozoa</taxon>
        <taxon>Arthropoda</taxon>
        <taxon>Hexapoda</taxon>
        <taxon>Insecta</taxon>
        <taxon>Pterygota</taxon>
        <taxon>Neoptera</taxon>
        <taxon>Endopterygota</taxon>
        <taxon>Diptera</taxon>
        <taxon>Brachycera</taxon>
        <taxon>Muscomorpha</taxon>
        <taxon>Hippoboscoidea</taxon>
        <taxon>Glossinidae</taxon>
        <taxon>Glossina</taxon>
    </lineage>
</organism>
<reference evidence="3" key="1">
    <citation type="submission" date="2020-05" db="UniProtKB">
        <authorList>
            <consortium name="EnsemblMetazoa"/>
        </authorList>
    </citation>
    <scope>IDENTIFICATION</scope>
    <source>
        <strain evidence="3">TTRI</strain>
    </source>
</reference>
<evidence type="ECO:0000256" key="1">
    <source>
        <dbReference type="SAM" id="Phobius"/>
    </source>
</evidence>
<evidence type="ECO:0000313" key="3">
    <source>
        <dbReference type="EnsemblMetazoa" id="GAUT042955-PA"/>
    </source>
</evidence>
<dbReference type="SUPFAM" id="SSF47769">
    <property type="entry name" value="SAM/Pointed domain"/>
    <property type="match status" value="1"/>
</dbReference>
<keyword evidence="1" id="KW-0472">Membrane</keyword>
<sequence length="494" mass="58208">MQKRIRNALDELNLIRYNETVHRYGLITTTLGLQLTIETRHFHKGTMSVKCLASLSPMFWKSDKETVLQRRQRPGLIDNREAMLLVYSTAVLIYSILLLAQSILFYLDVALTSRDGEPVIPKRGTTLSPHLLREEMRILYQKSDEKFVKQQVRRPPPPHPLTKFSFRLNAATRGFSDNFNKKDVPIVFKCSPDTLLNLCSKIIDAMPLVNIYEWNIEDICRWLRQLGYRQYQVNVNHTNIEFRITVSLLRLQNTFRENLINGRTFLLLDASALCAMNIKDFTHMLDIAHRIRLLFFYEMTNFGRSISLPPEFLHELYKLFRTKTGNKYEDVRRIDLWRRMQIIREKAPNYSHWELLERFLANEKERKSYDRFGYAPRYNLDKCKKTGMGEPEKQNKAKQRSCQCVAPCDCHWNPMELRVPWRFELLSHLPPEDDEFVLNCPTCLNPCTCRWSSKKFMTHRALTCLQKAFPQKYGGICEPPTAGVSNMRFYRLST</sequence>
<dbReference type="Gene3D" id="1.10.150.50">
    <property type="entry name" value="Transcription Factor, Ets-1"/>
    <property type="match status" value="1"/>
</dbReference>
<dbReference type="PANTHER" id="PTHR46829">
    <property type="entry name" value="STERILE ALPHA MOTIF DOMAIN-CONTAINING PROTEIN 15"/>
    <property type="match status" value="1"/>
</dbReference>
<proteinExistence type="predicted"/>
<dbReference type="VEuPathDB" id="VectorBase:GAUT042955"/>
<evidence type="ECO:0000313" key="4">
    <source>
        <dbReference type="Proteomes" id="UP000078200"/>
    </source>
</evidence>
<name>A0A1A9VNU5_GLOAU</name>
<dbReference type="Proteomes" id="UP000078200">
    <property type="component" value="Unassembled WGS sequence"/>
</dbReference>
<evidence type="ECO:0000259" key="2">
    <source>
        <dbReference type="PROSITE" id="PS50105"/>
    </source>
</evidence>
<keyword evidence="1" id="KW-1133">Transmembrane helix</keyword>
<keyword evidence="1" id="KW-0812">Transmembrane</keyword>
<dbReference type="PANTHER" id="PTHR46829:SF1">
    <property type="entry name" value="STERILE ALPHA MOTIF DOMAIN-CONTAINING PROTEIN 15"/>
    <property type="match status" value="1"/>
</dbReference>
<dbReference type="Pfam" id="PF00536">
    <property type="entry name" value="SAM_1"/>
    <property type="match status" value="1"/>
</dbReference>
<dbReference type="InterPro" id="IPR001660">
    <property type="entry name" value="SAM"/>
</dbReference>
<dbReference type="EnsemblMetazoa" id="GAUT042955-RA">
    <property type="protein sequence ID" value="GAUT042955-PA"/>
    <property type="gene ID" value="GAUT042955"/>
</dbReference>
<protein>
    <recommendedName>
        <fullName evidence="2">SAM domain-containing protein</fullName>
    </recommendedName>
</protein>
<accession>A0A1A9VNU5</accession>
<feature type="domain" description="SAM" evidence="2">
    <location>
        <begin position="214"/>
        <end position="297"/>
    </location>
</feature>
<dbReference type="PROSITE" id="PS50105">
    <property type="entry name" value="SAM_DOMAIN"/>
    <property type="match status" value="1"/>
</dbReference>